<dbReference type="GO" id="GO:0004722">
    <property type="term" value="F:protein serine/threonine phosphatase activity"/>
    <property type="evidence" value="ECO:0007669"/>
    <property type="project" value="InterPro"/>
</dbReference>
<dbReference type="SMART" id="SM00331">
    <property type="entry name" value="PP2C_SIG"/>
    <property type="match status" value="1"/>
</dbReference>
<dbReference type="Proteomes" id="UP000614601">
    <property type="component" value="Unassembled WGS sequence"/>
</dbReference>
<sequence>MPYLNGRRVASVERFTELSFASSDQQTTIPSELSTAIDVHRMSAAPSSSEIQPQRPEGFQTAPTRSIIKNPNRYQNTPHSVTQQNNAGYPRQQPNQPNFPQANQANFNQPKFNQYGQNQQYLQNDQVYRSTIATPSQSQALIPHQNHKNAERLADVYSNSDDTVQFAGNLRSFINKHIPWMVWIGLGIVEILAGLISIFIGTYNYSMCEVQPLIPLYLILSGSALILHGIVRTAKSIPKPTNQRTQRLRKTSLYPDLLMHGLEAIVLLYMLICVILGCVWVYGNRSRYVQFIVIMFEQDYCDQTLFWTAWCMDQYVNQAKIRRIVNREWPEPSASSDPPSPPACGDGAPDSGIDSARSPALIRPVMRTKHVFETTSAHDARFDAANLFFETVTKKGIPTWMAYIMAFDFVKKYEGQLNLGKVEWQKSVYERVTNKFTDNVIRRTNDYMHGVRANENLIPEYPRALANFEYSLSSSIGSRRSMEDRDAKKDSLFAVFDGHNGPFSAMYAAAHLVESFLDEDDDPLATMDYALRSYYRTNSRLRQRSMNENVKSGTTAAITFIRNNVIHMLWVGDSPIMMLNKDGVSTHSFKHVPDSEDEYKRITEAEGFVSNGRVNNVLNISRAMGEMLAEELIIPTPDVKEHKIQEDDYALILCSDGITDALDENDIFQLLKNHAKSNLGYDQVADLIRRQAEENSSDNITILVIFLKPYAEFVQAFGQD</sequence>
<feature type="transmembrane region" description="Helical" evidence="2">
    <location>
        <begin position="213"/>
        <end position="231"/>
    </location>
</feature>
<dbReference type="PROSITE" id="PS51746">
    <property type="entry name" value="PPM_2"/>
    <property type="match status" value="1"/>
</dbReference>
<dbReference type="AlphaFoldDB" id="A0A811KNM0"/>
<feature type="region of interest" description="Disordered" evidence="1">
    <location>
        <begin position="330"/>
        <end position="350"/>
    </location>
</feature>
<dbReference type="InterPro" id="IPR015655">
    <property type="entry name" value="PP2C"/>
</dbReference>
<evidence type="ECO:0000256" key="1">
    <source>
        <dbReference type="SAM" id="MobiDB-lite"/>
    </source>
</evidence>
<organism evidence="4 5">
    <name type="scientific">Bursaphelenchus okinawaensis</name>
    <dbReference type="NCBI Taxonomy" id="465554"/>
    <lineage>
        <taxon>Eukaryota</taxon>
        <taxon>Metazoa</taxon>
        <taxon>Ecdysozoa</taxon>
        <taxon>Nematoda</taxon>
        <taxon>Chromadorea</taxon>
        <taxon>Rhabditida</taxon>
        <taxon>Tylenchina</taxon>
        <taxon>Tylenchomorpha</taxon>
        <taxon>Aphelenchoidea</taxon>
        <taxon>Aphelenchoididae</taxon>
        <taxon>Bursaphelenchus</taxon>
    </lineage>
</organism>
<dbReference type="PANTHER" id="PTHR47992">
    <property type="entry name" value="PROTEIN PHOSPHATASE"/>
    <property type="match status" value="1"/>
</dbReference>
<keyword evidence="2" id="KW-1133">Transmembrane helix</keyword>
<feature type="domain" description="PPM-type phosphatase" evidence="3">
    <location>
        <begin position="469"/>
        <end position="707"/>
    </location>
</feature>
<dbReference type="CDD" id="cd00143">
    <property type="entry name" value="PP2Cc"/>
    <property type="match status" value="1"/>
</dbReference>
<dbReference type="SMART" id="SM00332">
    <property type="entry name" value="PP2Cc"/>
    <property type="match status" value="1"/>
</dbReference>
<name>A0A811KNM0_9BILA</name>
<keyword evidence="2" id="KW-0812">Transmembrane</keyword>
<dbReference type="EMBL" id="CAJFDH010000003">
    <property type="protein sequence ID" value="CAD5217775.1"/>
    <property type="molecule type" value="Genomic_DNA"/>
</dbReference>
<feature type="transmembrane region" description="Helical" evidence="2">
    <location>
        <begin position="180"/>
        <end position="201"/>
    </location>
</feature>
<proteinExistence type="predicted"/>
<feature type="compositionally biased region" description="Low complexity" evidence="1">
    <location>
        <begin position="332"/>
        <end position="350"/>
    </location>
</feature>
<evidence type="ECO:0000256" key="2">
    <source>
        <dbReference type="SAM" id="Phobius"/>
    </source>
</evidence>
<gene>
    <name evidence="4" type="ORF">BOKJ2_LOCUS7261</name>
</gene>
<dbReference type="InterPro" id="IPR001932">
    <property type="entry name" value="PPM-type_phosphatase-like_dom"/>
</dbReference>
<protein>
    <recommendedName>
        <fullName evidence="3">PPM-type phosphatase domain-containing protein</fullName>
    </recommendedName>
</protein>
<keyword evidence="5" id="KW-1185">Reference proteome</keyword>
<dbReference type="SUPFAM" id="SSF81606">
    <property type="entry name" value="PP2C-like"/>
    <property type="match status" value="1"/>
</dbReference>
<comment type="caution">
    <text evidence="4">The sequence shown here is derived from an EMBL/GenBank/DDBJ whole genome shotgun (WGS) entry which is preliminary data.</text>
</comment>
<dbReference type="Gene3D" id="3.60.40.10">
    <property type="entry name" value="PPM-type phosphatase domain"/>
    <property type="match status" value="1"/>
</dbReference>
<feature type="region of interest" description="Disordered" evidence="1">
    <location>
        <begin position="42"/>
        <end position="106"/>
    </location>
</feature>
<feature type="transmembrane region" description="Helical" evidence="2">
    <location>
        <begin position="257"/>
        <end position="282"/>
    </location>
</feature>
<feature type="compositionally biased region" description="Low complexity" evidence="1">
    <location>
        <begin position="92"/>
        <end position="106"/>
    </location>
</feature>
<accession>A0A811KNM0</accession>
<dbReference type="InterPro" id="IPR036457">
    <property type="entry name" value="PPM-type-like_dom_sf"/>
</dbReference>
<dbReference type="OrthoDB" id="10264738at2759"/>
<evidence type="ECO:0000313" key="5">
    <source>
        <dbReference type="Proteomes" id="UP000614601"/>
    </source>
</evidence>
<reference evidence="4" key="1">
    <citation type="submission" date="2020-09" db="EMBL/GenBank/DDBJ databases">
        <authorList>
            <person name="Kikuchi T."/>
        </authorList>
    </citation>
    <scope>NUCLEOTIDE SEQUENCE</scope>
    <source>
        <strain evidence="4">SH1</strain>
    </source>
</reference>
<dbReference type="Proteomes" id="UP000783686">
    <property type="component" value="Unassembled WGS sequence"/>
</dbReference>
<dbReference type="Pfam" id="PF00481">
    <property type="entry name" value="PP2C"/>
    <property type="match status" value="1"/>
</dbReference>
<keyword evidence="2" id="KW-0472">Membrane</keyword>
<dbReference type="EMBL" id="CAJFCW020000003">
    <property type="protein sequence ID" value="CAG9108470.1"/>
    <property type="molecule type" value="Genomic_DNA"/>
</dbReference>
<evidence type="ECO:0000313" key="4">
    <source>
        <dbReference type="EMBL" id="CAD5217775.1"/>
    </source>
</evidence>
<evidence type="ECO:0000259" key="3">
    <source>
        <dbReference type="PROSITE" id="PS51746"/>
    </source>
</evidence>
<feature type="compositionally biased region" description="Polar residues" evidence="1">
    <location>
        <begin position="61"/>
        <end position="87"/>
    </location>
</feature>